<name>A0A9K3KW06_9STRA</name>
<accession>A0A9K3KW06</accession>
<reference evidence="1" key="2">
    <citation type="submission" date="2021-04" db="EMBL/GenBank/DDBJ databases">
        <authorList>
            <person name="Podell S."/>
        </authorList>
    </citation>
    <scope>NUCLEOTIDE SEQUENCE</scope>
    <source>
        <strain evidence="1">Hildebrandi</strain>
    </source>
</reference>
<gene>
    <name evidence="1" type="ORF">IV203_010395</name>
</gene>
<dbReference type="OrthoDB" id="40315at2759"/>
<keyword evidence="2" id="KW-1185">Reference proteome</keyword>
<sequence>MGPSTQVSMTSQCFEIRTISLKAKIPEGKKAIADKGYLGEQHTKIAPPSQYDSRELAEFKNRARARHENFNARKKSFNVLSSTFRITKNKKEKHKIVFEVVCILWQYDMENGHPLWDV</sequence>
<reference evidence="1" key="1">
    <citation type="journal article" date="2021" name="Sci. Rep.">
        <title>Diploid genomic architecture of Nitzschia inconspicua, an elite biomass production diatom.</title>
        <authorList>
            <person name="Oliver A."/>
            <person name="Podell S."/>
            <person name="Pinowska A."/>
            <person name="Traller J.C."/>
            <person name="Smith S.R."/>
            <person name="McClure R."/>
            <person name="Beliaev A."/>
            <person name="Bohutskyi P."/>
            <person name="Hill E.A."/>
            <person name="Rabines A."/>
            <person name="Zheng H."/>
            <person name="Allen L.Z."/>
            <person name="Kuo A."/>
            <person name="Grigoriev I.V."/>
            <person name="Allen A.E."/>
            <person name="Hazlebeck D."/>
            <person name="Allen E.E."/>
        </authorList>
    </citation>
    <scope>NUCLEOTIDE SEQUENCE</scope>
    <source>
        <strain evidence="1">Hildebrandi</strain>
    </source>
</reference>
<dbReference type="AlphaFoldDB" id="A0A9K3KW06"/>
<dbReference type="EMBL" id="JAGRRH010000018">
    <property type="protein sequence ID" value="KAG7351035.1"/>
    <property type="molecule type" value="Genomic_DNA"/>
</dbReference>
<organism evidence="1 2">
    <name type="scientific">Nitzschia inconspicua</name>
    <dbReference type="NCBI Taxonomy" id="303405"/>
    <lineage>
        <taxon>Eukaryota</taxon>
        <taxon>Sar</taxon>
        <taxon>Stramenopiles</taxon>
        <taxon>Ochrophyta</taxon>
        <taxon>Bacillariophyta</taxon>
        <taxon>Bacillariophyceae</taxon>
        <taxon>Bacillariophycidae</taxon>
        <taxon>Bacillariales</taxon>
        <taxon>Bacillariaceae</taxon>
        <taxon>Nitzschia</taxon>
    </lineage>
</organism>
<dbReference type="Proteomes" id="UP000693970">
    <property type="component" value="Unassembled WGS sequence"/>
</dbReference>
<evidence type="ECO:0000313" key="1">
    <source>
        <dbReference type="EMBL" id="KAG7351035.1"/>
    </source>
</evidence>
<comment type="caution">
    <text evidence="1">The sequence shown here is derived from an EMBL/GenBank/DDBJ whole genome shotgun (WGS) entry which is preliminary data.</text>
</comment>
<protein>
    <submittedName>
        <fullName evidence="1">Uncharacterized protein</fullName>
    </submittedName>
</protein>
<evidence type="ECO:0000313" key="2">
    <source>
        <dbReference type="Proteomes" id="UP000693970"/>
    </source>
</evidence>
<proteinExistence type="predicted"/>